<keyword evidence="1" id="KW-0472">Membrane</keyword>
<sequence length="187" mass="21703">MITYIVQSIAIISISYLLITKRKKIKGIYLFNCILLLILSTGFLSMKIYKDHIKDTAEHPTIHSLYHNRTQKGLFDLAAPLQKTSLIRTSENDSIILKEYRRQAPFLQKVTFNKKTGVETNTFILSYKDKVPQQLSISYNHYTNNIAKITRQKRNIPFRELYTILRTNGLLTNDTIIYGTTLKTITQ</sequence>
<feature type="transmembrane region" description="Helical" evidence="1">
    <location>
        <begin position="28"/>
        <end position="49"/>
    </location>
</feature>
<dbReference type="Proteomes" id="UP001597459">
    <property type="component" value="Unassembled WGS sequence"/>
</dbReference>
<proteinExistence type="predicted"/>
<accession>A0ABW5N6B5</accession>
<protein>
    <submittedName>
        <fullName evidence="2">Uncharacterized protein</fullName>
    </submittedName>
</protein>
<comment type="caution">
    <text evidence="2">The sequence shown here is derived from an EMBL/GenBank/DDBJ whole genome shotgun (WGS) entry which is preliminary data.</text>
</comment>
<keyword evidence="3" id="KW-1185">Reference proteome</keyword>
<evidence type="ECO:0000313" key="3">
    <source>
        <dbReference type="Proteomes" id="UP001597459"/>
    </source>
</evidence>
<evidence type="ECO:0000256" key="1">
    <source>
        <dbReference type="SAM" id="Phobius"/>
    </source>
</evidence>
<dbReference type="EMBL" id="JBHULX010000002">
    <property type="protein sequence ID" value="MFD2589748.1"/>
    <property type="molecule type" value="Genomic_DNA"/>
</dbReference>
<organism evidence="2 3">
    <name type="scientific">Aquimarina hainanensis</name>
    <dbReference type="NCBI Taxonomy" id="1578017"/>
    <lineage>
        <taxon>Bacteria</taxon>
        <taxon>Pseudomonadati</taxon>
        <taxon>Bacteroidota</taxon>
        <taxon>Flavobacteriia</taxon>
        <taxon>Flavobacteriales</taxon>
        <taxon>Flavobacteriaceae</taxon>
        <taxon>Aquimarina</taxon>
    </lineage>
</organism>
<dbReference type="RefSeq" id="WP_378256362.1">
    <property type="nucleotide sequence ID" value="NZ_JBHSJV010000001.1"/>
</dbReference>
<gene>
    <name evidence="2" type="ORF">ACFSTE_02830</name>
</gene>
<evidence type="ECO:0000313" key="2">
    <source>
        <dbReference type="EMBL" id="MFD2589748.1"/>
    </source>
</evidence>
<name>A0ABW5N6B5_9FLAO</name>
<keyword evidence="1" id="KW-0812">Transmembrane</keyword>
<reference evidence="3" key="1">
    <citation type="journal article" date="2019" name="Int. J. Syst. Evol. Microbiol.">
        <title>The Global Catalogue of Microorganisms (GCM) 10K type strain sequencing project: providing services to taxonomists for standard genome sequencing and annotation.</title>
        <authorList>
            <consortium name="The Broad Institute Genomics Platform"/>
            <consortium name="The Broad Institute Genome Sequencing Center for Infectious Disease"/>
            <person name="Wu L."/>
            <person name="Ma J."/>
        </authorList>
    </citation>
    <scope>NUCLEOTIDE SEQUENCE [LARGE SCALE GENOMIC DNA]</scope>
    <source>
        <strain evidence="3">KCTC 42423</strain>
    </source>
</reference>
<keyword evidence="1" id="KW-1133">Transmembrane helix</keyword>